<sequence>MPLELPNLDDRTYDDLVAEALSLISTEAPEWTNHNPSDPGITLIELFAYLTEMLLYRQNRVTTKNIHSFLKLLNAPQWQPSSTKVEALNQDIGNTIRQLRQQERAISCQDFEELAKKADSRVARVHCISRRDVRRSFDIEKPGHIGLILVPQAGEEANLSEIISKVQEYLESRLLLTTRLQVVEPQYLNLKLEVTVVSLPDIKEQEIQAKAKDNIANFLAPLVGGKEASGWPFGRNLFVSEIYQLLDQLPGIDYVTSVKMKRTQENLPDRRIETKESKQLVGLEVKSHELLKAEIEVEVASSSIKKI</sequence>
<evidence type="ECO:0000313" key="1">
    <source>
        <dbReference type="EMBL" id="NER29921.1"/>
    </source>
</evidence>
<organism evidence="1">
    <name type="scientific">Symploca sp. SIO1C4</name>
    <dbReference type="NCBI Taxonomy" id="2607765"/>
    <lineage>
        <taxon>Bacteria</taxon>
        <taxon>Bacillati</taxon>
        <taxon>Cyanobacteriota</taxon>
        <taxon>Cyanophyceae</taxon>
        <taxon>Coleofasciculales</taxon>
        <taxon>Coleofasciculaceae</taxon>
        <taxon>Symploca</taxon>
    </lineage>
</organism>
<proteinExistence type="predicted"/>
<dbReference type="EMBL" id="JAAHFQ010000453">
    <property type="protein sequence ID" value="NER29921.1"/>
    <property type="molecule type" value="Genomic_DNA"/>
</dbReference>
<dbReference type="AlphaFoldDB" id="A0A6B3NJZ3"/>
<accession>A0A6B3NJZ3</accession>
<protein>
    <submittedName>
        <fullName evidence="1">Uncharacterized protein</fullName>
    </submittedName>
</protein>
<gene>
    <name evidence="1" type="ORF">F6J89_20455</name>
</gene>
<name>A0A6B3NJZ3_9CYAN</name>
<comment type="caution">
    <text evidence="1">The sequence shown here is derived from an EMBL/GenBank/DDBJ whole genome shotgun (WGS) entry which is preliminary data.</text>
</comment>
<reference evidence="1" key="1">
    <citation type="submission" date="2019-11" db="EMBL/GenBank/DDBJ databases">
        <title>Genomic insights into an expanded diversity of filamentous marine cyanobacteria reveals the extraordinary biosynthetic potential of Moorea and Okeania.</title>
        <authorList>
            <person name="Ferreira Leao T."/>
            <person name="Wang M."/>
            <person name="Moss N."/>
            <person name="Da Silva R."/>
            <person name="Sanders J."/>
            <person name="Nurk S."/>
            <person name="Gurevich A."/>
            <person name="Humphrey G."/>
            <person name="Reher R."/>
            <person name="Zhu Q."/>
            <person name="Belda-Ferre P."/>
            <person name="Glukhov E."/>
            <person name="Rex R."/>
            <person name="Dorrestein P.C."/>
            <person name="Knight R."/>
            <person name="Pevzner P."/>
            <person name="Gerwick W.H."/>
            <person name="Gerwick L."/>
        </authorList>
    </citation>
    <scope>NUCLEOTIDE SEQUENCE</scope>
    <source>
        <strain evidence="1">SIO1C4</strain>
    </source>
</reference>